<dbReference type="STRING" id="1227498.C492_02924"/>
<evidence type="ECO:0000313" key="2">
    <source>
        <dbReference type="EMBL" id="ELY65598.1"/>
    </source>
</evidence>
<keyword evidence="3" id="KW-1185">Reference proteome</keyword>
<dbReference type="Gene3D" id="2.30.110.10">
    <property type="entry name" value="Electron Transport, Fmn-binding Protein, Chain A"/>
    <property type="match status" value="1"/>
</dbReference>
<dbReference type="EMBL" id="AOIA01000023">
    <property type="protein sequence ID" value="ELY65598.1"/>
    <property type="molecule type" value="Genomic_DNA"/>
</dbReference>
<dbReference type="InterPro" id="IPR012349">
    <property type="entry name" value="Split_barrel_FMN-bd"/>
</dbReference>
<dbReference type="RefSeq" id="WP_008420324.1">
    <property type="nucleotide sequence ID" value="NZ_AOIA01000023.1"/>
</dbReference>
<dbReference type="Proteomes" id="UP000011531">
    <property type="component" value="Unassembled WGS sequence"/>
</dbReference>
<dbReference type="SUPFAM" id="SSF50475">
    <property type="entry name" value="FMN-binding split barrel"/>
    <property type="match status" value="1"/>
</dbReference>
<dbReference type="AlphaFoldDB" id="L9XYD5"/>
<feature type="domain" description="Pyridoxamine 5'-phosphate oxidase N-terminal" evidence="1">
    <location>
        <begin position="12"/>
        <end position="107"/>
    </location>
</feature>
<accession>L9XYD5</accession>
<dbReference type="OrthoDB" id="194652at2157"/>
<organism evidence="2 3">
    <name type="scientific">Natronococcus jeotgali DSM 18795</name>
    <dbReference type="NCBI Taxonomy" id="1227498"/>
    <lineage>
        <taxon>Archaea</taxon>
        <taxon>Methanobacteriati</taxon>
        <taxon>Methanobacteriota</taxon>
        <taxon>Stenosarchaea group</taxon>
        <taxon>Halobacteria</taxon>
        <taxon>Halobacteriales</taxon>
        <taxon>Natrialbaceae</taxon>
        <taxon>Natronococcus</taxon>
    </lineage>
</organism>
<protein>
    <submittedName>
        <fullName evidence="2">Pyridoxamine 5'-phosphate oxidase-like FMN-binding protein</fullName>
    </submittedName>
</protein>
<dbReference type="PATRIC" id="fig|1227498.3.peg.591"/>
<evidence type="ECO:0000313" key="3">
    <source>
        <dbReference type="Proteomes" id="UP000011531"/>
    </source>
</evidence>
<proteinExistence type="predicted"/>
<gene>
    <name evidence="2" type="ORF">C492_02924</name>
</gene>
<reference evidence="2 3" key="1">
    <citation type="journal article" date="2014" name="PLoS Genet.">
        <title>Phylogenetically driven sequencing of extremely halophilic archaea reveals strategies for static and dynamic osmo-response.</title>
        <authorList>
            <person name="Becker E.A."/>
            <person name="Seitzer P.M."/>
            <person name="Tritt A."/>
            <person name="Larsen D."/>
            <person name="Krusor M."/>
            <person name="Yao A.I."/>
            <person name="Wu D."/>
            <person name="Madern D."/>
            <person name="Eisen J.A."/>
            <person name="Darling A.E."/>
            <person name="Facciotti M.T."/>
        </authorList>
    </citation>
    <scope>NUCLEOTIDE SEQUENCE [LARGE SCALE GENOMIC DNA]</scope>
    <source>
        <strain evidence="2 3">DSM 18795</strain>
    </source>
</reference>
<comment type="caution">
    <text evidence="2">The sequence shown here is derived from an EMBL/GenBank/DDBJ whole genome shotgun (WGS) entry which is preliminary data.</text>
</comment>
<dbReference type="InterPro" id="IPR011576">
    <property type="entry name" value="Pyridox_Oxase_N"/>
</dbReference>
<sequence>MRIVENTLECDLAAFLERPLFCFLAQRSGDGPRISPLWFLWEDDRVWIVARLEERSYPGRVRRDPTTALAIVDFDPGTGRVEHVGMRGTASLEPYDEDLAERLFAKYLGPRRVEWPEGFVDLDPDRYRLLEFVPETTVARDQSYPAPSRTERR</sequence>
<dbReference type="Pfam" id="PF01243">
    <property type="entry name" value="PNPOx_N"/>
    <property type="match status" value="1"/>
</dbReference>
<name>L9XYD5_9EURY</name>
<evidence type="ECO:0000259" key="1">
    <source>
        <dbReference type="Pfam" id="PF01243"/>
    </source>
</evidence>